<name>A0A8J3G347_9PROT</name>
<sequence>MFRASQISFRLALSAIVALFVPAIALANGTAAGTNVQNTFTLDYKVSGVDQNTIDTGVSGSNTPTEFTVDRLIDLTVATNGDTGVPPGAQDQDLVFSLTNEGNDVQAYALSLVNEGGDDFSATSTTLYYYVDDGDLAFEPGVDDGSAIAYNSTKTPDLAADALFWVIVRGNIPTGLNDTDTDDISVVANTLEPSSGGASATPVVADSDGNSLTGAAENVLADGSGTSNENANEGDHSASSAYVVASADIAATKAITIFSEDGTGCATIPGTPAVGDQYSIPGACIQYVITVENTGGTNATDLIINDILEDELEFIAASVSGFTGGTFNTPALPSANTDCTGGACVINFTGATIASGSVGTPTVATVTIRALIQ</sequence>
<evidence type="ECO:0000259" key="2">
    <source>
        <dbReference type="Pfam" id="PF01345"/>
    </source>
</evidence>
<dbReference type="EMBL" id="BMZH01000013">
    <property type="protein sequence ID" value="GHB02207.1"/>
    <property type="molecule type" value="Genomic_DNA"/>
</dbReference>
<evidence type="ECO:0000313" key="3">
    <source>
        <dbReference type="EMBL" id="GHB02207.1"/>
    </source>
</evidence>
<feature type="domain" description="DUF11" evidence="2">
    <location>
        <begin position="281"/>
        <end position="331"/>
    </location>
</feature>
<dbReference type="Proteomes" id="UP000634004">
    <property type="component" value="Unassembled WGS sequence"/>
</dbReference>
<gene>
    <name evidence="3" type="ORF">GCM10009069_26240</name>
</gene>
<dbReference type="RefSeq" id="WP_189499186.1">
    <property type="nucleotide sequence ID" value="NZ_BMZH01000013.1"/>
</dbReference>
<proteinExistence type="predicted"/>
<dbReference type="InterPro" id="IPR047589">
    <property type="entry name" value="DUF11_rpt"/>
</dbReference>
<reference evidence="3" key="2">
    <citation type="submission" date="2020-09" db="EMBL/GenBank/DDBJ databases">
        <authorList>
            <person name="Sun Q."/>
            <person name="Kim S."/>
        </authorList>
    </citation>
    <scope>NUCLEOTIDE SEQUENCE</scope>
    <source>
        <strain evidence="3">KCTC 32513</strain>
    </source>
</reference>
<keyword evidence="1" id="KW-0732">Signal</keyword>
<feature type="chain" id="PRO_5035194309" description="DUF11 domain-containing protein" evidence="1">
    <location>
        <begin position="28"/>
        <end position="373"/>
    </location>
</feature>
<dbReference type="InterPro" id="IPR001434">
    <property type="entry name" value="OmcB-like_DUF11"/>
</dbReference>
<evidence type="ECO:0000313" key="4">
    <source>
        <dbReference type="Proteomes" id="UP000634004"/>
    </source>
</evidence>
<dbReference type="NCBIfam" id="TIGR01451">
    <property type="entry name" value="B_ant_repeat"/>
    <property type="match status" value="1"/>
</dbReference>
<evidence type="ECO:0000256" key="1">
    <source>
        <dbReference type="SAM" id="SignalP"/>
    </source>
</evidence>
<protein>
    <recommendedName>
        <fullName evidence="2">DUF11 domain-containing protein</fullName>
    </recommendedName>
</protein>
<dbReference type="Pfam" id="PF01345">
    <property type="entry name" value="DUF11"/>
    <property type="match status" value="1"/>
</dbReference>
<organism evidence="3 4">
    <name type="scientific">Algimonas arctica</name>
    <dbReference type="NCBI Taxonomy" id="1479486"/>
    <lineage>
        <taxon>Bacteria</taxon>
        <taxon>Pseudomonadati</taxon>
        <taxon>Pseudomonadota</taxon>
        <taxon>Alphaproteobacteria</taxon>
        <taxon>Maricaulales</taxon>
        <taxon>Robiginitomaculaceae</taxon>
        <taxon>Algimonas</taxon>
    </lineage>
</organism>
<comment type="caution">
    <text evidence="3">The sequence shown here is derived from an EMBL/GenBank/DDBJ whole genome shotgun (WGS) entry which is preliminary data.</text>
</comment>
<feature type="signal peptide" evidence="1">
    <location>
        <begin position="1"/>
        <end position="27"/>
    </location>
</feature>
<accession>A0A8J3G347</accession>
<keyword evidence="4" id="KW-1185">Reference proteome</keyword>
<reference evidence="3" key="1">
    <citation type="journal article" date="2014" name="Int. J. Syst. Evol. Microbiol.">
        <title>Complete genome sequence of Corynebacterium casei LMG S-19264T (=DSM 44701T), isolated from a smear-ripened cheese.</title>
        <authorList>
            <consortium name="US DOE Joint Genome Institute (JGI-PGF)"/>
            <person name="Walter F."/>
            <person name="Albersmeier A."/>
            <person name="Kalinowski J."/>
            <person name="Ruckert C."/>
        </authorList>
    </citation>
    <scope>NUCLEOTIDE SEQUENCE</scope>
    <source>
        <strain evidence="3">KCTC 32513</strain>
    </source>
</reference>
<dbReference type="AlphaFoldDB" id="A0A8J3G347"/>